<protein>
    <submittedName>
        <fullName evidence="2">Uncharacterized protein</fullName>
    </submittedName>
</protein>
<organism evidence="2 3">
    <name type="scientific">Vanrija pseudolonga</name>
    <dbReference type="NCBI Taxonomy" id="143232"/>
    <lineage>
        <taxon>Eukaryota</taxon>
        <taxon>Fungi</taxon>
        <taxon>Dikarya</taxon>
        <taxon>Basidiomycota</taxon>
        <taxon>Agaricomycotina</taxon>
        <taxon>Tremellomycetes</taxon>
        <taxon>Trichosporonales</taxon>
        <taxon>Trichosporonaceae</taxon>
        <taxon>Vanrija</taxon>
    </lineage>
</organism>
<dbReference type="Pfam" id="PF11937">
    <property type="entry name" value="DUF3455"/>
    <property type="match status" value="1"/>
</dbReference>
<name>A0AAF1BKM1_9TREE</name>
<keyword evidence="1" id="KW-0732">Signal</keyword>
<gene>
    <name evidence="2" type="ORF">LOC62_02G003284</name>
</gene>
<reference evidence="2" key="1">
    <citation type="submission" date="2023-10" db="EMBL/GenBank/DDBJ databases">
        <authorList>
            <person name="Noh H."/>
        </authorList>
    </citation>
    <scope>NUCLEOTIDE SEQUENCE</scope>
    <source>
        <strain evidence="2">DUCC4014</strain>
    </source>
</reference>
<evidence type="ECO:0000313" key="3">
    <source>
        <dbReference type="Proteomes" id="UP000827549"/>
    </source>
</evidence>
<feature type="signal peptide" evidence="1">
    <location>
        <begin position="1"/>
        <end position="17"/>
    </location>
</feature>
<dbReference type="InterPro" id="IPR021851">
    <property type="entry name" value="DUF3455"/>
</dbReference>
<dbReference type="EMBL" id="CP086715">
    <property type="protein sequence ID" value="WOO79769.1"/>
    <property type="molecule type" value="Genomic_DNA"/>
</dbReference>
<evidence type="ECO:0000313" key="2">
    <source>
        <dbReference type="EMBL" id="WOO79769.1"/>
    </source>
</evidence>
<sequence>MLATLFTTLALLAGASAAPAPYHWTQQSNSSASWQKPAPANGTWLAANGTWSTPTPLCAGLTLPLPANQTVLAMPAGQSVTLATVSRGVQNYTCTNGAWVSAGALANLYDVGALLEATAPVVSSQKLTDGLAPLFLAAQPFPASNPPPTLQHEFVQTPQGLLPRFFDPNSNASVTLSKTGVLASPDNSTADITWLQLTAVDGDLAKSVFRLQTAGGQPAGGNCSDGAQASVDYAAMYYFLS</sequence>
<keyword evidence="3" id="KW-1185">Reference proteome</keyword>
<accession>A0AAF1BKM1</accession>
<proteinExistence type="predicted"/>
<dbReference type="Proteomes" id="UP000827549">
    <property type="component" value="Chromosome 2"/>
</dbReference>
<dbReference type="GeneID" id="87806529"/>
<dbReference type="PANTHER" id="PTHR35567">
    <property type="entry name" value="MALATE DEHYDROGENASE (AFU_ORTHOLOGUE AFUA_2G13800)"/>
    <property type="match status" value="1"/>
</dbReference>
<dbReference type="PANTHER" id="PTHR35567:SF1">
    <property type="entry name" value="CONSERVED FUNGAL PROTEIN (AFU_ORTHOLOGUE AFUA_1G14230)"/>
    <property type="match status" value="1"/>
</dbReference>
<evidence type="ECO:0000256" key="1">
    <source>
        <dbReference type="SAM" id="SignalP"/>
    </source>
</evidence>
<dbReference type="RefSeq" id="XP_062625801.1">
    <property type="nucleotide sequence ID" value="XM_062769817.1"/>
</dbReference>
<dbReference type="AlphaFoldDB" id="A0AAF1BKM1"/>
<feature type="chain" id="PRO_5042102408" evidence="1">
    <location>
        <begin position="18"/>
        <end position="241"/>
    </location>
</feature>